<dbReference type="Gene3D" id="1.25.40.20">
    <property type="entry name" value="Ankyrin repeat-containing domain"/>
    <property type="match status" value="1"/>
</dbReference>
<evidence type="ECO:0000256" key="24">
    <source>
        <dbReference type="SAM" id="SignalP"/>
    </source>
</evidence>
<keyword evidence="24" id="KW-0732">Signal</keyword>
<keyword evidence="12 22" id="KW-0040">ANK repeat</keyword>
<evidence type="ECO:0000256" key="13">
    <source>
        <dbReference type="ARBA" id="ARBA00023125"/>
    </source>
</evidence>
<feature type="region of interest" description="Disordered" evidence="23">
    <location>
        <begin position="919"/>
        <end position="942"/>
    </location>
</feature>
<dbReference type="InterPro" id="IPR000451">
    <property type="entry name" value="NFkB/Dor"/>
</dbReference>
<dbReference type="InterPro" id="IPR030492">
    <property type="entry name" value="RHD_CS"/>
</dbReference>
<dbReference type="InterPro" id="IPR013783">
    <property type="entry name" value="Ig-like_fold"/>
</dbReference>
<dbReference type="GO" id="GO:0007165">
    <property type="term" value="P:signal transduction"/>
    <property type="evidence" value="ECO:0007669"/>
    <property type="project" value="InterPro"/>
</dbReference>
<dbReference type="Pfam" id="PF00023">
    <property type="entry name" value="Ank"/>
    <property type="match status" value="2"/>
</dbReference>
<keyword evidence="5" id="KW-1017">Isopeptide bond</keyword>
<keyword evidence="11" id="KW-0805">Transcription regulation</keyword>
<keyword evidence="6" id="KW-0597">Phosphoprotein</keyword>
<dbReference type="InterPro" id="IPR030503">
    <property type="entry name" value="NF-kB_p105_RHD_N"/>
</dbReference>
<dbReference type="FunFam" id="1.25.40.20:FF:000103">
    <property type="entry name" value="Nuclear factor NF-kappa-B p105 subunit isoform 1"/>
    <property type="match status" value="1"/>
</dbReference>
<dbReference type="InterPro" id="IPR037059">
    <property type="entry name" value="RHD_DNA_bind_dom_sf"/>
</dbReference>
<dbReference type="AlphaFoldDB" id="A0A485PHL4"/>
<dbReference type="GO" id="GO:0010557">
    <property type="term" value="P:positive regulation of macromolecule biosynthetic process"/>
    <property type="evidence" value="ECO:0007669"/>
    <property type="project" value="UniProtKB-ARBA"/>
</dbReference>
<dbReference type="SMART" id="SM00005">
    <property type="entry name" value="DEATH"/>
    <property type="match status" value="1"/>
</dbReference>
<evidence type="ECO:0000256" key="22">
    <source>
        <dbReference type="PROSITE-ProRule" id="PRU00023"/>
    </source>
</evidence>
<dbReference type="InterPro" id="IPR014756">
    <property type="entry name" value="Ig_E-set"/>
</dbReference>
<dbReference type="CDD" id="cd08797">
    <property type="entry name" value="Death_NFkB1_p105"/>
    <property type="match status" value="1"/>
</dbReference>
<evidence type="ECO:0000256" key="5">
    <source>
        <dbReference type="ARBA" id="ARBA00022499"/>
    </source>
</evidence>
<keyword evidence="4" id="KW-0963">Cytoplasm</keyword>
<gene>
    <name evidence="26" type="ORF">LYPA_23C004091</name>
</gene>
<dbReference type="GO" id="GO:0000981">
    <property type="term" value="F:DNA-binding transcription factor activity, RNA polymerase II-specific"/>
    <property type="evidence" value="ECO:0007669"/>
    <property type="project" value="TreeGrafter"/>
</dbReference>
<evidence type="ECO:0000256" key="4">
    <source>
        <dbReference type="ARBA" id="ARBA00022490"/>
    </source>
</evidence>
<dbReference type="InterPro" id="IPR011539">
    <property type="entry name" value="RHD_DNA_bind_dom"/>
</dbReference>
<feature type="compositionally biased region" description="Basic and acidic residues" evidence="23">
    <location>
        <begin position="460"/>
        <end position="475"/>
    </location>
</feature>
<comment type="function">
    <text evidence="21">P105 is the precursor of the active p50 subunit (Nuclear factor NF-kappa-B p50 subunit) of the nuclear factor NF-kappa-B. Acts as a cytoplasmic retention of attached NF-kappa-B proteins by p105.</text>
</comment>
<keyword evidence="16" id="KW-0539">Nucleus</keyword>
<feature type="repeat" description="ANK" evidence="22">
    <location>
        <begin position="668"/>
        <end position="700"/>
    </location>
</feature>
<feature type="chain" id="PRO_5019765461" description="Nuclear factor NF-kappa-B p105 subunit" evidence="24">
    <location>
        <begin position="20"/>
        <end position="989"/>
    </location>
</feature>
<dbReference type="InterPro" id="IPR002110">
    <property type="entry name" value="Ankyrin_rpt"/>
</dbReference>
<dbReference type="GO" id="GO:0005737">
    <property type="term" value="C:cytoplasm"/>
    <property type="evidence" value="ECO:0007669"/>
    <property type="project" value="UniProtKB-SubCell"/>
</dbReference>
<feature type="domain" description="RHD" evidence="25">
    <location>
        <begin position="60"/>
        <end position="267"/>
    </location>
</feature>
<dbReference type="PROSITE" id="PS50088">
    <property type="entry name" value="ANK_REPEAT"/>
    <property type="match status" value="5"/>
</dbReference>
<dbReference type="CDD" id="cd07935">
    <property type="entry name" value="RHD-n_NFkB1"/>
    <property type="match status" value="1"/>
</dbReference>
<dbReference type="SUPFAM" id="SSF81296">
    <property type="entry name" value="E set domains"/>
    <property type="match status" value="1"/>
</dbReference>
<accession>A0A485PHL4</accession>
<evidence type="ECO:0000256" key="9">
    <source>
        <dbReference type="ARBA" id="ARBA00022843"/>
    </source>
</evidence>
<evidence type="ECO:0000256" key="15">
    <source>
        <dbReference type="ARBA" id="ARBA00023163"/>
    </source>
</evidence>
<evidence type="ECO:0000256" key="16">
    <source>
        <dbReference type="ARBA" id="ARBA00023242"/>
    </source>
</evidence>
<evidence type="ECO:0000256" key="12">
    <source>
        <dbReference type="ARBA" id="ARBA00023043"/>
    </source>
</evidence>
<evidence type="ECO:0000256" key="3">
    <source>
        <dbReference type="ARBA" id="ARBA00020838"/>
    </source>
</evidence>
<keyword evidence="9" id="KW-0832">Ubl conjugation</keyword>
<dbReference type="Gene3D" id="2.60.40.340">
    <property type="entry name" value="Rel homology domain (RHD), DNA-binding domain"/>
    <property type="match status" value="1"/>
</dbReference>
<evidence type="ECO:0000256" key="23">
    <source>
        <dbReference type="SAM" id="MobiDB-lite"/>
    </source>
</evidence>
<evidence type="ECO:0000256" key="19">
    <source>
        <dbReference type="ARBA" id="ARBA00032626"/>
    </source>
</evidence>
<reference evidence="26 27" key="1">
    <citation type="submission" date="2019-01" db="EMBL/GenBank/DDBJ databases">
        <authorList>
            <person name="Alioto T."/>
            <person name="Alioto T."/>
        </authorList>
    </citation>
    <scope>NUCLEOTIDE SEQUENCE [LARGE SCALE GENOMIC DNA]</scope>
</reference>
<dbReference type="Pfam" id="PF00554">
    <property type="entry name" value="RHD_DNA_bind"/>
    <property type="match status" value="1"/>
</dbReference>
<evidence type="ECO:0000256" key="10">
    <source>
        <dbReference type="ARBA" id="ARBA00022990"/>
    </source>
</evidence>
<dbReference type="Pfam" id="PF16179">
    <property type="entry name" value="RHD_dimer"/>
    <property type="match status" value="1"/>
</dbReference>
<comment type="function">
    <text evidence="20">Constitutes the active form, which associates with RELA/p65 to form the NF-kappa-B p65-p50 complex to form a transcription factor. Together with RELA/p65, binds to the kappa-B consensus sequence 5'-GGRNNYYCC-3', located in the enhancer region of genes involved in immune response and acute phase reactions.</text>
</comment>
<evidence type="ECO:0000256" key="2">
    <source>
        <dbReference type="ARBA" id="ARBA00004496"/>
    </source>
</evidence>
<dbReference type="SMART" id="SM00429">
    <property type="entry name" value="IPT"/>
    <property type="match status" value="1"/>
</dbReference>
<dbReference type="EMBL" id="CAAGRJ010037884">
    <property type="protein sequence ID" value="VFV45675.1"/>
    <property type="molecule type" value="Genomic_DNA"/>
</dbReference>
<keyword evidence="14" id="KW-0010">Activator</keyword>
<dbReference type="CDD" id="cd01177">
    <property type="entry name" value="IPT_NFkappaB"/>
    <property type="match status" value="1"/>
</dbReference>
<evidence type="ECO:0000256" key="18">
    <source>
        <dbReference type="ARBA" id="ARBA00023288"/>
    </source>
</evidence>
<dbReference type="SUPFAM" id="SSF47986">
    <property type="entry name" value="DEATH domain"/>
    <property type="match status" value="1"/>
</dbReference>
<evidence type="ECO:0000256" key="17">
    <source>
        <dbReference type="ARBA" id="ARBA00023278"/>
    </source>
</evidence>
<keyword evidence="18" id="KW-0449">Lipoprotein</keyword>
<dbReference type="PROSITE" id="PS50297">
    <property type="entry name" value="ANK_REP_REGION"/>
    <property type="match status" value="3"/>
</dbReference>
<keyword evidence="8" id="KW-0702">S-nitrosylation</keyword>
<dbReference type="PANTHER" id="PTHR24169">
    <property type="entry name" value="NUCLEAR FACTOR NF-KAPPA-B PROTEIN"/>
    <property type="match status" value="1"/>
</dbReference>
<evidence type="ECO:0000256" key="1">
    <source>
        <dbReference type="ARBA" id="ARBA00004123"/>
    </source>
</evidence>
<dbReference type="InterPro" id="IPR002909">
    <property type="entry name" value="IPT_dom"/>
</dbReference>
<feature type="repeat" description="ANK" evidence="22">
    <location>
        <begin position="702"/>
        <end position="735"/>
    </location>
</feature>
<feature type="region of interest" description="Disordered" evidence="23">
    <location>
        <begin position="446"/>
        <end position="497"/>
    </location>
</feature>
<dbReference type="InterPro" id="IPR011029">
    <property type="entry name" value="DEATH-like_dom_sf"/>
</dbReference>
<dbReference type="InterPro" id="IPR032397">
    <property type="entry name" value="RHD_dimer"/>
</dbReference>
<dbReference type="Proteomes" id="UP000386466">
    <property type="component" value="Unassembled WGS sequence"/>
</dbReference>
<dbReference type="SMART" id="SM00248">
    <property type="entry name" value="ANK"/>
    <property type="match status" value="6"/>
</dbReference>
<evidence type="ECO:0000256" key="11">
    <source>
        <dbReference type="ARBA" id="ARBA00023015"/>
    </source>
</evidence>
<dbReference type="InterPro" id="IPR036770">
    <property type="entry name" value="Ankyrin_rpt-contain_sf"/>
</dbReference>
<dbReference type="GO" id="GO:0071356">
    <property type="term" value="P:cellular response to tumor necrosis factor"/>
    <property type="evidence" value="ECO:0007669"/>
    <property type="project" value="UniProtKB-ARBA"/>
</dbReference>
<keyword evidence="13" id="KW-0238">DNA-binding</keyword>
<dbReference type="InterPro" id="IPR047096">
    <property type="entry name" value="NF-kB_p105_DD"/>
</dbReference>
<keyword evidence="10" id="KW-0007">Acetylation</keyword>
<dbReference type="FunFam" id="1.10.533.10:FF:000018">
    <property type="entry name" value="Nuclear factor NF-kappa-B p105 subunit isoform 1"/>
    <property type="match status" value="1"/>
</dbReference>
<evidence type="ECO:0000313" key="27">
    <source>
        <dbReference type="Proteomes" id="UP000386466"/>
    </source>
</evidence>
<feature type="repeat" description="ANK" evidence="22">
    <location>
        <begin position="599"/>
        <end position="631"/>
    </location>
</feature>
<name>A0A485PHL4_LYNPA</name>
<dbReference type="Pfam" id="PF12796">
    <property type="entry name" value="Ank_2"/>
    <property type="match status" value="1"/>
</dbReference>
<dbReference type="GO" id="GO:0035525">
    <property type="term" value="C:NF-kappaB p50/p65 complex"/>
    <property type="evidence" value="ECO:0007669"/>
    <property type="project" value="TreeGrafter"/>
</dbReference>
<dbReference type="InterPro" id="IPR008967">
    <property type="entry name" value="p53-like_TF_DNA-bd_sf"/>
</dbReference>
<dbReference type="Gene3D" id="1.10.533.10">
    <property type="entry name" value="Death Domain, Fas"/>
    <property type="match status" value="1"/>
</dbReference>
<dbReference type="GO" id="GO:0071222">
    <property type="term" value="P:cellular response to lipopolysaccharide"/>
    <property type="evidence" value="ECO:0007669"/>
    <property type="project" value="UniProtKB-ARBA"/>
</dbReference>
<dbReference type="PROSITE" id="PS01204">
    <property type="entry name" value="REL_1"/>
    <property type="match status" value="1"/>
</dbReference>
<keyword evidence="7" id="KW-0677">Repeat</keyword>
<evidence type="ECO:0000256" key="6">
    <source>
        <dbReference type="ARBA" id="ARBA00022553"/>
    </source>
</evidence>
<feature type="signal peptide" evidence="24">
    <location>
        <begin position="1"/>
        <end position="19"/>
    </location>
</feature>
<evidence type="ECO:0000313" key="26">
    <source>
        <dbReference type="EMBL" id="VFV45675.1"/>
    </source>
</evidence>
<evidence type="ECO:0000256" key="20">
    <source>
        <dbReference type="ARBA" id="ARBA00045986"/>
    </source>
</evidence>
<evidence type="ECO:0000256" key="14">
    <source>
        <dbReference type="ARBA" id="ARBA00023159"/>
    </source>
</evidence>
<keyword evidence="15" id="KW-0804">Transcription</keyword>
<sequence>MEFLSVIPFLQFCFVLIYSSRMAEDDSYLGAHEQMFHLDPLTHTIFNPEIFQPEMPLPTADGPYLQILEQPKQRGFRFRYVCEGPSHGGLPGASSEKNKKSYPQVKICNYVGPAKVIVQLVTNGKNIHLHAHSLVGKHCEDGICTVTAGPKDMVVGFANLGILHVTKKKVFETLEARMTEACTKGYNPGLLVHPDLAYLQAEGGGDRQLTDREKEIIRQAALQQTKEMDLSVVRLMFTAFLPDSTGSFTRRLEPVVSDAIYDSKAPNASNLKIVRMDRTAGCVTGGEEIYLLCDKVQKDDIQIRFYEEEENGGIWEGFGDFSPTDVHRQFAIVFKTPKYKDVNITKPASVFVQLRRKSDLETSEPKPFLYYPEIKDKEEVQRKRQKLMPNFSDSFGGGSGAGAGGGGMFGSGGGGGGAGGTGPGYGFPHYGFPTYGGITFHPGTTKSNAGMKHGTIDSPSKNDPEGCSKSVDRDAVNLSGKVTEPTEQDKESGTGEDEVTLTYTVGVKEENSRFQDNLFLEKAMQLAKRHANALFDYAVTGDVKMLLAVQRHLTAVQDENGDSVLHLAIIHLHAQLVRDLLEVTSGLISDDIINMRNDLYQTPLHLAVITKQEAVVEDLLKAGADLSLLDRLGNSVLHLAAKEGQDKILSVLLKHKKAALLIDHPNGEGLTAIHIAVMSNSMACLLLLVAAGADVNAQERKSGRSALHLAVERDNISLAGCLLLEGDAYVDSTTYDGTTPLHIAAGRGSTRLAALLKAAGADPLVENFEPLYDLDDSWEKDGEDEGVVPGTTPLDMATNWQVFDILNGKPYEPEFTSDDLLAQGDMKQLTEDAKLQLYKLLEIPDPDKNWATLAQKLGLGILNNAFRLSPAPSKTLMDNYEVSGGTIKELVEALRQMGYTEAIEVIQAAFCTPGTAAPSPGKTLSLPLSPASTRSPVDEVRDDSICDSGVETSFRKLSFTESLTSGGSLLTLNKVPREYGREGPIEGKI</sequence>
<feature type="repeat" description="ANK" evidence="22">
    <location>
        <begin position="736"/>
        <end position="768"/>
    </location>
</feature>
<dbReference type="SUPFAM" id="SSF48403">
    <property type="entry name" value="Ankyrin repeat"/>
    <property type="match status" value="1"/>
</dbReference>
<proteinExistence type="predicted"/>
<keyword evidence="27" id="KW-1185">Reference proteome</keyword>
<protein>
    <recommendedName>
        <fullName evidence="3">Nuclear factor NF-kappa-B p105 subunit</fullName>
    </recommendedName>
    <alternativeName>
        <fullName evidence="19">Nuclear factor of kappa light polypeptide gene enhancer in B-cells 1</fullName>
    </alternativeName>
</protein>
<dbReference type="GO" id="GO:0000978">
    <property type="term" value="F:RNA polymerase II cis-regulatory region sequence-specific DNA binding"/>
    <property type="evidence" value="ECO:0007669"/>
    <property type="project" value="TreeGrafter"/>
</dbReference>
<keyword evidence="17" id="KW-0379">Hydroxylation</keyword>
<evidence type="ECO:0000256" key="7">
    <source>
        <dbReference type="ARBA" id="ARBA00022737"/>
    </source>
</evidence>
<dbReference type="PRINTS" id="PR00057">
    <property type="entry name" value="NFKBTNSCPFCT"/>
</dbReference>
<organism evidence="26 27">
    <name type="scientific">Lynx pardinus</name>
    <name type="common">Iberian lynx</name>
    <name type="synonym">Felis pardina</name>
    <dbReference type="NCBI Taxonomy" id="191816"/>
    <lineage>
        <taxon>Eukaryota</taxon>
        <taxon>Metazoa</taxon>
        <taxon>Chordata</taxon>
        <taxon>Craniata</taxon>
        <taxon>Vertebrata</taxon>
        <taxon>Euteleostomi</taxon>
        <taxon>Mammalia</taxon>
        <taxon>Eutheria</taxon>
        <taxon>Laurasiatheria</taxon>
        <taxon>Carnivora</taxon>
        <taxon>Feliformia</taxon>
        <taxon>Felidae</taxon>
        <taxon>Felinae</taxon>
        <taxon>Lynx</taxon>
    </lineage>
</organism>
<dbReference type="InterPro" id="IPR000488">
    <property type="entry name" value="Death_dom"/>
</dbReference>
<dbReference type="SUPFAM" id="SSF49417">
    <property type="entry name" value="p53-like transcription factors"/>
    <property type="match status" value="1"/>
</dbReference>
<comment type="subcellular location">
    <subcellularLocation>
        <location evidence="2">Cytoplasm</location>
    </subcellularLocation>
    <subcellularLocation>
        <location evidence="1">Nucleus</location>
    </subcellularLocation>
</comment>
<dbReference type="PROSITE" id="PS50254">
    <property type="entry name" value="REL_2"/>
    <property type="match status" value="1"/>
</dbReference>
<evidence type="ECO:0000259" key="25">
    <source>
        <dbReference type="PROSITE" id="PS50254"/>
    </source>
</evidence>
<feature type="repeat" description="ANK" evidence="22">
    <location>
        <begin position="632"/>
        <end position="664"/>
    </location>
</feature>
<dbReference type="PANTHER" id="PTHR24169:SF9">
    <property type="entry name" value="NUCLEAR FACTOR NF-KAPPA-B P105 SUBUNIT"/>
    <property type="match status" value="1"/>
</dbReference>
<evidence type="ECO:0000256" key="8">
    <source>
        <dbReference type="ARBA" id="ARBA00022799"/>
    </source>
</evidence>
<dbReference type="InterPro" id="IPR033926">
    <property type="entry name" value="IPT_NFkappaB"/>
</dbReference>
<dbReference type="Pfam" id="PF00531">
    <property type="entry name" value="Death"/>
    <property type="match status" value="1"/>
</dbReference>
<dbReference type="FunFam" id="2.60.40.10:FF:000046">
    <property type="entry name" value="Nuclear factor NF-kappa-B p105 subunit"/>
    <property type="match status" value="1"/>
</dbReference>
<evidence type="ECO:0000256" key="21">
    <source>
        <dbReference type="ARBA" id="ARBA00056174"/>
    </source>
</evidence>
<dbReference type="FunFam" id="2.60.40.340:FF:000004">
    <property type="entry name" value="Nuclear factor NF-kappa-B p105 subunit isoform 1"/>
    <property type="match status" value="1"/>
</dbReference>
<dbReference type="GO" id="GO:0042802">
    <property type="term" value="F:identical protein binding"/>
    <property type="evidence" value="ECO:0007669"/>
    <property type="project" value="UniProtKB-ARBA"/>
</dbReference>
<dbReference type="Gene3D" id="2.60.40.10">
    <property type="entry name" value="Immunoglobulins"/>
    <property type="match status" value="1"/>
</dbReference>